<keyword evidence="11" id="KW-1185">Reference proteome</keyword>
<feature type="transmembrane region" description="Helical" evidence="8">
    <location>
        <begin position="170"/>
        <end position="189"/>
    </location>
</feature>
<evidence type="ECO:0000313" key="10">
    <source>
        <dbReference type="EMBL" id="KAF5953915.1"/>
    </source>
</evidence>
<evidence type="ECO:0000256" key="3">
    <source>
        <dbReference type="ARBA" id="ARBA00022692"/>
    </source>
</evidence>
<keyword evidence="2" id="KW-0813">Transport</keyword>
<gene>
    <name evidence="10" type="ORF">HYC85_006771</name>
</gene>
<evidence type="ECO:0000256" key="5">
    <source>
        <dbReference type="ARBA" id="ARBA00022989"/>
    </source>
</evidence>
<dbReference type="PANTHER" id="PTHR48017">
    <property type="entry name" value="OS05G0424000 PROTEIN-RELATED"/>
    <property type="match status" value="1"/>
</dbReference>
<dbReference type="Proteomes" id="UP000593564">
    <property type="component" value="Unassembled WGS sequence"/>
</dbReference>
<feature type="transmembrane region" description="Helical" evidence="8">
    <location>
        <begin position="47"/>
        <end position="68"/>
    </location>
</feature>
<keyword evidence="3 8" id="KW-0812">Transmembrane</keyword>
<dbReference type="GO" id="GO:0016020">
    <property type="term" value="C:membrane"/>
    <property type="evidence" value="ECO:0007669"/>
    <property type="project" value="UniProtKB-SubCell"/>
</dbReference>
<feature type="transmembrane region" description="Helical" evidence="8">
    <location>
        <begin position="257"/>
        <end position="276"/>
    </location>
</feature>
<proteinExistence type="predicted"/>
<accession>A0A7J7HMW7</accession>
<organism evidence="10 11">
    <name type="scientific">Camellia sinensis</name>
    <name type="common">Tea plant</name>
    <name type="synonym">Thea sinensis</name>
    <dbReference type="NCBI Taxonomy" id="4442"/>
    <lineage>
        <taxon>Eukaryota</taxon>
        <taxon>Viridiplantae</taxon>
        <taxon>Streptophyta</taxon>
        <taxon>Embryophyta</taxon>
        <taxon>Tracheophyta</taxon>
        <taxon>Spermatophyta</taxon>
        <taxon>Magnoliopsida</taxon>
        <taxon>eudicotyledons</taxon>
        <taxon>Gunneridae</taxon>
        <taxon>Pentapetalae</taxon>
        <taxon>asterids</taxon>
        <taxon>Ericales</taxon>
        <taxon>Theaceae</taxon>
        <taxon>Camellia</taxon>
    </lineage>
</organism>
<feature type="domain" description="Amino acid transporter transmembrane" evidence="9">
    <location>
        <begin position="44"/>
        <end position="234"/>
    </location>
</feature>
<sequence length="479" mass="53052">MGLGGDGDGDGEGDGVDKTHLLHSTLPSSSSSSIEPLKPSLKRTGNLWTAFAHIITALVGSGVLSLAWSIAQLGWIAGPLSVLFFASIALISAFLVTNCYKSPDSDNGPTRNRSFLEAVQMILGKRSASLCSILIRLSMFKGGIVYTITSGISMRAIQKSNCYHKEGREAACEYGTTSYMLLFGIIQIIPDFHNMGWLSTVATIMSFCYAIIGSALGLAKNGYIKGDIVGVSTSTATQKDTLKSPPSEKVTMKKASVTATCITTIFYICCGGFGYAAFGNSAPGNLLTGFGFYEPYWLIDFANVCVSVHLVGSYLLYSQPVFAIVERWAAEKYPNSGFVNNNYILKIPLLPAFRSNLFRLCFRTTYVASTTSVAIIFPYFNQVLGVAGTLTAWPLDIYFPVEMYITQKNVGRWTRKWIYYLLASDNVRLDRISWRTYKCKIQLSCWDLRKKKKKIRPNHTIWLLFDLRSHHKCKNYLIN</sequence>
<feature type="region of interest" description="Disordered" evidence="7">
    <location>
        <begin position="1"/>
        <end position="37"/>
    </location>
</feature>
<evidence type="ECO:0000256" key="8">
    <source>
        <dbReference type="SAM" id="Phobius"/>
    </source>
</evidence>
<feature type="compositionally biased region" description="Low complexity" evidence="7">
    <location>
        <begin position="22"/>
        <end position="37"/>
    </location>
</feature>
<dbReference type="InterPro" id="IPR013057">
    <property type="entry name" value="AA_transpt_TM"/>
</dbReference>
<dbReference type="EMBL" id="JACBKZ010000003">
    <property type="protein sequence ID" value="KAF5953915.1"/>
    <property type="molecule type" value="Genomic_DNA"/>
</dbReference>
<evidence type="ECO:0000259" key="9">
    <source>
        <dbReference type="Pfam" id="PF01490"/>
    </source>
</evidence>
<dbReference type="AlphaFoldDB" id="A0A7J7HMW7"/>
<reference evidence="10 11" key="2">
    <citation type="submission" date="2020-07" db="EMBL/GenBank/DDBJ databases">
        <title>Genome assembly of wild tea tree DASZ reveals pedigree and selection history of tea varieties.</title>
        <authorList>
            <person name="Zhang W."/>
        </authorList>
    </citation>
    <scope>NUCLEOTIDE SEQUENCE [LARGE SCALE GENOMIC DNA]</scope>
    <source>
        <strain evidence="11">cv. G240</strain>
        <tissue evidence="10">Leaf</tissue>
    </source>
</reference>
<keyword evidence="6 8" id="KW-0472">Membrane</keyword>
<comment type="subcellular location">
    <subcellularLocation>
        <location evidence="1">Membrane</location>
    </subcellularLocation>
</comment>
<protein>
    <recommendedName>
        <fullName evidence="9">Amino acid transporter transmembrane domain-containing protein</fullName>
    </recommendedName>
</protein>
<feature type="transmembrane region" description="Helical" evidence="8">
    <location>
        <begin position="75"/>
        <end position="96"/>
    </location>
</feature>
<evidence type="ECO:0000256" key="2">
    <source>
        <dbReference type="ARBA" id="ARBA00022448"/>
    </source>
</evidence>
<evidence type="ECO:0000256" key="6">
    <source>
        <dbReference type="ARBA" id="ARBA00023136"/>
    </source>
</evidence>
<name>A0A7J7HMW7_CAMSI</name>
<feature type="transmembrane region" description="Helical" evidence="8">
    <location>
        <begin position="296"/>
        <end position="317"/>
    </location>
</feature>
<dbReference type="Pfam" id="PF01490">
    <property type="entry name" value="Aa_trans"/>
    <property type="match status" value="2"/>
</dbReference>
<feature type="domain" description="Amino acid transporter transmembrane" evidence="9">
    <location>
        <begin position="239"/>
        <end position="419"/>
    </location>
</feature>
<comment type="caution">
    <text evidence="10">The sequence shown here is derived from an EMBL/GenBank/DDBJ whole genome shotgun (WGS) entry which is preliminary data.</text>
</comment>
<feature type="transmembrane region" description="Helical" evidence="8">
    <location>
        <begin position="195"/>
        <end position="218"/>
    </location>
</feature>
<evidence type="ECO:0000256" key="1">
    <source>
        <dbReference type="ARBA" id="ARBA00004370"/>
    </source>
</evidence>
<evidence type="ECO:0000256" key="7">
    <source>
        <dbReference type="SAM" id="MobiDB-lite"/>
    </source>
</evidence>
<feature type="transmembrane region" description="Helical" evidence="8">
    <location>
        <begin position="127"/>
        <end position="149"/>
    </location>
</feature>
<keyword evidence="4" id="KW-0029">Amino-acid transport</keyword>
<dbReference type="GO" id="GO:0006865">
    <property type="term" value="P:amino acid transport"/>
    <property type="evidence" value="ECO:0007669"/>
    <property type="project" value="UniProtKB-KW"/>
</dbReference>
<reference evidence="11" key="1">
    <citation type="journal article" date="2020" name="Nat. Commun.">
        <title>Genome assembly of wild tea tree DASZ reveals pedigree and selection history of tea varieties.</title>
        <authorList>
            <person name="Zhang W."/>
            <person name="Zhang Y."/>
            <person name="Qiu H."/>
            <person name="Guo Y."/>
            <person name="Wan H."/>
            <person name="Zhang X."/>
            <person name="Scossa F."/>
            <person name="Alseekh S."/>
            <person name="Zhang Q."/>
            <person name="Wang P."/>
            <person name="Xu L."/>
            <person name="Schmidt M.H."/>
            <person name="Jia X."/>
            <person name="Li D."/>
            <person name="Zhu A."/>
            <person name="Guo F."/>
            <person name="Chen W."/>
            <person name="Ni D."/>
            <person name="Usadel B."/>
            <person name="Fernie A.R."/>
            <person name="Wen W."/>
        </authorList>
    </citation>
    <scope>NUCLEOTIDE SEQUENCE [LARGE SCALE GENOMIC DNA]</scope>
    <source>
        <strain evidence="11">cv. G240</strain>
    </source>
</reference>
<keyword evidence="5 8" id="KW-1133">Transmembrane helix</keyword>
<evidence type="ECO:0000256" key="4">
    <source>
        <dbReference type="ARBA" id="ARBA00022970"/>
    </source>
</evidence>
<evidence type="ECO:0000313" key="11">
    <source>
        <dbReference type="Proteomes" id="UP000593564"/>
    </source>
</evidence>